<keyword evidence="4 6" id="KW-1133">Transmembrane helix</keyword>
<gene>
    <name evidence="7" type="ORF">PYK22_03019</name>
</gene>
<feature type="transmembrane region" description="Helical" evidence="6">
    <location>
        <begin position="27"/>
        <end position="45"/>
    </location>
</feature>
<sequence>MGDALDSVASDSIDGEREAVVRRLFRLMIWTVLFATALSSLLAPWRVTSGLLLGGALALLNFHYLRTSVAAVFTSERNRGWKRRAARYLLRYIVIIASLAIASWLEIASVAAVIIGLCSFVVAALIEASIQLYRAFVR</sequence>
<feature type="transmembrane region" description="Helical" evidence="6">
    <location>
        <begin position="111"/>
        <end position="133"/>
    </location>
</feature>
<protein>
    <submittedName>
        <fullName evidence="7">ATP synthase I chain</fullName>
    </submittedName>
</protein>
<evidence type="ECO:0000256" key="5">
    <source>
        <dbReference type="ARBA" id="ARBA00023136"/>
    </source>
</evidence>
<name>A0A0B6X0U4_9BACT</name>
<evidence type="ECO:0000256" key="3">
    <source>
        <dbReference type="ARBA" id="ARBA00022692"/>
    </source>
</evidence>
<keyword evidence="8" id="KW-1185">Reference proteome</keyword>
<evidence type="ECO:0000256" key="2">
    <source>
        <dbReference type="ARBA" id="ARBA00022475"/>
    </source>
</evidence>
<dbReference type="EMBL" id="CBXV010000008">
    <property type="protein sequence ID" value="CDM66971.1"/>
    <property type="molecule type" value="Genomic_DNA"/>
</dbReference>
<proteinExistence type="predicted"/>
<evidence type="ECO:0000256" key="1">
    <source>
        <dbReference type="ARBA" id="ARBA00004651"/>
    </source>
</evidence>
<dbReference type="STRING" id="454194.PYK22_03019"/>
<keyword evidence="2" id="KW-1003">Cell membrane</keyword>
<keyword evidence="5 6" id="KW-0472">Membrane</keyword>
<feature type="transmembrane region" description="Helical" evidence="6">
    <location>
        <begin position="51"/>
        <end position="73"/>
    </location>
</feature>
<dbReference type="Proteomes" id="UP000031518">
    <property type="component" value="Unassembled WGS sequence"/>
</dbReference>
<reference evidence="7 8" key="2">
    <citation type="submission" date="2015-01" db="EMBL/GenBank/DDBJ databases">
        <title>Complete genome sequence of Pyrinomonas methylaliphatogenes type strain K22T.</title>
        <authorList>
            <person name="Lee K.C.Y."/>
            <person name="Power J.F."/>
            <person name="Dunfield P.F."/>
            <person name="Morgan X.C."/>
            <person name="Huttenhower C."/>
            <person name="Stott M.B."/>
        </authorList>
    </citation>
    <scope>NUCLEOTIDE SEQUENCE [LARGE SCALE GENOMIC DNA]</scope>
    <source>
        <strain evidence="7 8">K22</strain>
    </source>
</reference>
<comment type="subcellular location">
    <subcellularLocation>
        <location evidence="1">Cell membrane</location>
        <topology evidence="1">Multi-pass membrane protein</topology>
    </subcellularLocation>
</comment>
<feature type="transmembrane region" description="Helical" evidence="6">
    <location>
        <begin position="85"/>
        <end position="105"/>
    </location>
</feature>
<dbReference type="GO" id="GO:0005886">
    <property type="term" value="C:plasma membrane"/>
    <property type="evidence" value="ECO:0007669"/>
    <property type="project" value="UniProtKB-SubCell"/>
</dbReference>
<evidence type="ECO:0000313" key="8">
    <source>
        <dbReference type="Proteomes" id="UP000031518"/>
    </source>
</evidence>
<reference evidence="7 8" key="1">
    <citation type="submission" date="2013-12" db="EMBL/GenBank/DDBJ databases">
        <authorList>
            <person name="Stott M."/>
        </authorList>
    </citation>
    <scope>NUCLEOTIDE SEQUENCE [LARGE SCALE GENOMIC DNA]</scope>
    <source>
        <strain evidence="7 8">K22</strain>
    </source>
</reference>
<evidence type="ECO:0000256" key="4">
    <source>
        <dbReference type="ARBA" id="ARBA00022989"/>
    </source>
</evidence>
<dbReference type="AlphaFoldDB" id="A0A0B6X0U4"/>
<keyword evidence="3 6" id="KW-0812">Transmembrane</keyword>
<accession>A0A0B6X0U4</accession>
<dbReference type="Pfam" id="PF03899">
    <property type="entry name" value="ATP-synt_I"/>
    <property type="match status" value="1"/>
</dbReference>
<organism evidence="7 8">
    <name type="scientific">Pyrinomonas methylaliphatogenes</name>
    <dbReference type="NCBI Taxonomy" id="454194"/>
    <lineage>
        <taxon>Bacteria</taxon>
        <taxon>Pseudomonadati</taxon>
        <taxon>Acidobacteriota</taxon>
        <taxon>Blastocatellia</taxon>
        <taxon>Blastocatellales</taxon>
        <taxon>Pyrinomonadaceae</taxon>
        <taxon>Pyrinomonas</taxon>
    </lineage>
</organism>
<dbReference type="RefSeq" id="WP_041978514.1">
    <property type="nucleotide sequence ID" value="NZ_CBXV010000008.1"/>
</dbReference>
<evidence type="ECO:0000256" key="6">
    <source>
        <dbReference type="SAM" id="Phobius"/>
    </source>
</evidence>
<dbReference type="InterPro" id="IPR005598">
    <property type="entry name" value="ATP_synth_I"/>
</dbReference>
<evidence type="ECO:0000313" key="7">
    <source>
        <dbReference type="EMBL" id="CDM66971.1"/>
    </source>
</evidence>